<evidence type="ECO:0000313" key="2">
    <source>
        <dbReference type="EMBL" id="OAD91469.1"/>
    </source>
</evidence>
<evidence type="ECO:0000256" key="1">
    <source>
        <dbReference type="SAM" id="Phobius"/>
    </source>
</evidence>
<gene>
    <name evidence="2" type="ORF">A7A78_02950</name>
</gene>
<evidence type="ECO:0000313" key="3">
    <source>
        <dbReference type="Proteomes" id="UP000077552"/>
    </source>
</evidence>
<reference evidence="2 3" key="1">
    <citation type="submission" date="2016-05" db="EMBL/GenBank/DDBJ databases">
        <title>Genome sequencing of Vitellibacter soesokkakensis RSSK-12.</title>
        <authorList>
            <person name="Thevarajoo S."/>
            <person name="Selvaratnam C."/>
            <person name="Goh K.M."/>
            <person name="Chan K.-G."/>
            <person name="Chong C.S."/>
        </authorList>
    </citation>
    <scope>NUCLEOTIDE SEQUENCE [LARGE SCALE GENOMIC DNA]</scope>
    <source>
        <strain evidence="2 3">RSSK-12</strain>
    </source>
</reference>
<accession>A0A1A9LDL3</accession>
<proteinExistence type="predicted"/>
<protein>
    <submittedName>
        <fullName evidence="2">Uncharacterized protein</fullName>
    </submittedName>
</protein>
<keyword evidence="1" id="KW-0812">Transmembrane</keyword>
<dbReference type="AlphaFoldDB" id="A0A1A9LDL3"/>
<dbReference type="STRING" id="1385699.A7A78_02950"/>
<keyword evidence="1" id="KW-0472">Membrane</keyword>
<keyword evidence="1" id="KW-1133">Transmembrane helix</keyword>
<sequence length="82" mass="9400">MVASKNEIDSGSIKQKTLYLIFSPILNPLLWFSVMGGFEFVLYLETIQIKFFNNLGKAKQNVGINSIKLRVWVVATHLNKKR</sequence>
<dbReference type="Proteomes" id="UP000077552">
    <property type="component" value="Unassembled WGS sequence"/>
</dbReference>
<organism evidence="2 3">
    <name type="scientific">Aequorivita soesokkakensis</name>
    <dbReference type="NCBI Taxonomy" id="1385699"/>
    <lineage>
        <taxon>Bacteria</taxon>
        <taxon>Pseudomonadati</taxon>
        <taxon>Bacteroidota</taxon>
        <taxon>Flavobacteriia</taxon>
        <taxon>Flavobacteriales</taxon>
        <taxon>Flavobacteriaceae</taxon>
        <taxon>Aequorivita</taxon>
    </lineage>
</organism>
<comment type="caution">
    <text evidence="2">The sequence shown here is derived from an EMBL/GenBank/DDBJ whole genome shotgun (WGS) entry which is preliminary data.</text>
</comment>
<name>A0A1A9LDL3_9FLAO</name>
<keyword evidence="3" id="KW-1185">Reference proteome</keyword>
<feature type="transmembrane region" description="Helical" evidence="1">
    <location>
        <begin position="20"/>
        <end position="44"/>
    </location>
</feature>
<dbReference type="EMBL" id="LXIE01000012">
    <property type="protein sequence ID" value="OAD91469.1"/>
    <property type="molecule type" value="Genomic_DNA"/>
</dbReference>